<accession>A0A317T9Y6</accession>
<evidence type="ECO:0000313" key="2">
    <source>
        <dbReference type="Proteomes" id="UP000246278"/>
    </source>
</evidence>
<name>A0A317T9Y6_9CHLB</name>
<gene>
    <name evidence="1" type="ORF">CR164_02305</name>
</gene>
<dbReference type="RefSeq" id="WP_110022323.1">
    <property type="nucleotide sequence ID" value="NZ_PDNZ01000002.1"/>
</dbReference>
<comment type="caution">
    <text evidence="1">The sequence shown here is derived from an EMBL/GenBank/DDBJ whole genome shotgun (WGS) entry which is preliminary data.</text>
</comment>
<sequence>MSISFSHLRATRKSISNTVDLHGCRIKCGMTFVGVYTTSLCNLNLYFTERHGFSTLVILGLDPGLLLSMNVTMDAASSVA</sequence>
<protein>
    <submittedName>
        <fullName evidence="1">Uncharacterized protein</fullName>
    </submittedName>
</protein>
<proteinExistence type="predicted"/>
<organism evidence="1 2">
    <name type="scientific">Prosthecochloris marina</name>
    <dbReference type="NCBI Taxonomy" id="2017681"/>
    <lineage>
        <taxon>Bacteria</taxon>
        <taxon>Pseudomonadati</taxon>
        <taxon>Chlorobiota</taxon>
        <taxon>Chlorobiia</taxon>
        <taxon>Chlorobiales</taxon>
        <taxon>Chlorobiaceae</taxon>
        <taxon>Prosthecochloris</taxon>
    </lineage>
</organism>
<keyword evidence="2" id="KW-1185">Reference proteome</keyword>
<reference evidence="2" key="1">
    <citation type="submission" date="2017-10" db="EMBL/GenBank/DDBJ databases">
        <authorList>
            <person name="Gaisin V.A."/>
            <person name="Rysina M.S."/>
            <person name="Grouzdev D.S."/>
        </authorList>
    </citation>
    <scope>NUCLEOTIDE SEQUENCE [LARGE SCALE GENOMIC DNA]</scope>
    <source>
        <strain evidence="2">V1</strain>
    </source>
</reference>
<dbReference type="AlphaFoldDB" id="A0A317T9Y6"/>
<dbReference type="EMBL" id="PDNZ01000002">
    <property type="protein sequence ID" value="PWW82607.1"/>
    <property type="molecule type" value="Genomic_DNA"/>
</dbReference>
<evidence type="ECO:0000313" key="1">
    <source>
        <dbReference type="EMBL" id="PWW82607.1"/>
    </source>
</evidence>
<dbReference type="Proteomes" id="UP000246278">
    <property type="component" value="Unassembled WGS sequence"/>
</dbReference>